<dbReference type="GeneID" id="89469657"/>
<dbReference type="RefSeq" id="WP_003329433.1">
    <property type="nucleotide sequence ID" value="NZ_JJRY01000022.1"/>
</dbReference>
<comment type="caution">
    <text evidence="1">The sequence shown here is derived from an EMBL/GenBank/DDBJ whole genome shotgun (WGS) entry which is preliminary data.</text>
</comment>
<dbReference type="Gene3D" id="1.10.287.1100">
    <property type="entry name" value="Sporulation inhibitor A"/>
    <property type="match status" value="1"/>
</dbReference>
<reference evidence="1 2" key="1">
    <citation type="submission" date="2014-04" db="EMBL/GenBank/DDBJ databases">
        <title>Draft genome sequence of Bacillus azotoformans MEV2011, a (co-) denitrifying strain unable to grow in the presence of oxygen.</title>
        <authorList>
            <person name="Nielsen M."/>
            <person name="Schreiber L."/>
            <person name="Finster K."/>
            <person name="Schramm A."/>
        </authorList>
    </citation>
    <scope>NUCLEOTIDE SEQUENCE [LARGE SCALE GENOMIC DNA]</scope>
    <source>
        <strain evidence="1 2">MEV2011</strain>
    </source>
</reference>
<sequence>MSSLESLSNELLLDSYRMAMEIGVSKDFLDLLLDEIKNRGISLQA</sequence>
<dbReference type="EMBL" id="JJRY01000022">
    <property type="protein sequence ID" value="KEF36798.1"/>
    <property type="molecule type" value="Genomic_DNA"/>
</dbReference>
<organism evidence="1 2">
    <name type="scientific">Schinkia azotoformans MEV2011</name>
    <dbReference type="NCBI Taxonomy" id="1348973"/>
    <lineage>
        <taxon>Bacteria</taxon>
        <taxon>Bacillati</taxon>
        <taxon>Bacillota</taxon>
        <taxon>Bacilli</taxon>
        <taxon>Bacillales</taxon>
        <taxon>Bacillaceae</taxon>
        <taxon>Calidifontibacillus/Schinkia group</taxon>
        <taxon>Schinkia</taxon>
    </lineage>
</organism>
<dbReference type="PATRIC" id="fig|1348973.3.peg.3934"/>
<name>A0A072NIS0_SCHAZ</name>
<dbReference type="InterPro" id="IPR015064">
    <property type="entry name" value="Sda"/>
</dbReference>
<dbReference type="Pfam" id="PF08970">
    <property type="entry name" value="Sda"/>
    <property type="match status" value="1"/>
</dbReference>
<dbReference type="Proteomes" id="UP000027936">
    <property type="component" value="Unassembled WGS sequence"/>
</dbReference>
<evidence type="ECO:0000313" key="2">
    <source>
        <dbReference type="Proteomes" id="UP000027936"/>
    </source>
</evidence>
<dbReference type="SUPFAM" id="SSF100985">
    <property type="entry name" value="Sporulation inhibitor Sda"/>
    <property type="match status" value="1"/>
</dbReference>
<protein>
    <submittedName>
        <fullName evidence="1">Sporulation inhibitor A</fullName>
    </submittedName>
</protein>
<dbReference type="AlphaFoldDB" id="A0A072NIS0"/>
<accession>A0A072NIS0</accession>
<evidence type="ECO:0000313" key="1">
    <source>
        <dbReference type="EMBL" id="KEF36798.1"/>
    </source>
</evidence>
<dbReference type="InterPro" id="IPR036916">
    <property type="entry name" value="Sda_sf"/>
</dbReference>
<proteinExistence type="predicted"/>
<gene>
    <name evidence="1" type="ORF">M670_04050</name>
</gene>